<evidence type="ECO:0000313" key="1">
    <source>
        <dbReference type="EMBL" id="NNM74143.1"/>
    </source>
</evidence>
<reference evidence="1 2" key="1">
    <citation type="submission" date="2020-04" db="EMBL/GenBank/DDBJ databases">
        <title>Enterovirga sp. isolate from soil.</title>
        <authorList>
            <person name="Chea S."/>
            <person name="Kim D.-U."/>
        </authorList>
    </citation>
    <scope>NUCLEOTIDE SEQUENCE [LARGE SCALE GENOMIC DNA]</scope>
    <source>
        <strain evidence="1 2">DB1703</strain>
    </source>
</reference>
<organism evidence="1 2">
    <name type="scientific">Enterovirga aerilata</name>
    <dbReference type="NCBI Taxonomy" id="2730920"/>
    <lineage>
        <taxon>Bacteria</taxon>
        <taxon>Pseudomonadati</taxon>
        <taxon>Pseudomonadota</taxon>
        <taxon>Alphaproteobacteria</taxon>
        <taxon>Hyphomicrobiales</taxon>
        <taxon>Methylobacteriaceae</taxon>
        <taxon>Enterovirga</taxon>
    </lineage>
</organism>
<dbReference type="AlphaFoldDB" id="A0A849IJM8"/>
<dbReference type="RefSeq" id="WP_171219611.1">
    <property type="nucleotide sequence ID" value="NZ_JABEPP010000005.1"/>
</dbReference>
<name>A0A849IJM8_9HYPH</name>
<dbReference type="Proteomes" id="UP000564885">
    <property type="component" value="Unassembled WGS sequence"/>
</dbReference>
<evidence type="ECO:0000313" key="2">
    <source>
        <dbReference type="Proteomes" id="UP000564885"/>
    </source>
</evidence>
<comment type="caution">
    <text evidence="1">The sequence shown here is derived from an EMBL/GenBank/DDBJ whole genome shotgun (WGS) entry which is preliminary data.</text>
</comment>
<accession>A0A849IJM8</accession>
<protein>
    <submittedName>
        <fullName evidence="1">Uncharacterized protein</fullName>
    </submittedName>
</protein>
<dbReference type="EMBL" id="JABEPP010000005">
    <property type="protein sequence ID" value="NNM74143.1"/>
    <property type="molecule type" value="Genomic_DNA"/>
</dbReference>
<sequence length="50" mass="5567">MDPLIVLINEAPSLDRLREQRPPEQFGYEPVVRDPARHAVAVDLETGKAG</sequence>
<proteinExistence type="predicted"/>
<keyword evidence="2" id="KW-1185">Reference proteome</keyword>
<gene>
    <name evidence="1" type="ORF">HJG44_17355</name>
</gene>